<protein>
    <submittedName>
        <fullName evidence="1">Uncharacterized protein</fullName>
    </submittedName>
</protein>
<reference evidence="1" key="1">
    <citation type="submission" date="2021-03" db="EMBL/GenBank/DDBJ databases">
        <title>Draft genome sequence of rust myrtle Austropuccinia psidii MF-1, a brazilian biotype.</title>
        <authorList>
            <person name="Quecine M.C."/>
            <person name="Pachon D.M.R."/>
            <person name="Bonatelli M.L."/>
            <person name="Correr F.H."/>
            <person name="Franceschini L.M."/>
            <person name="Leite T.F."/>
            <person name="Margarido G.R.A."/>
            <person name="Almeida C.A."/>
            <person name="Ferrarezi J.A."/>
            <person name="Labate C.A."/>
        </authorList>
    </citation>
    <scope>NUCLEOTIDE SEQUENCE</scope>
    <source>
        <strain evidence="1">MF-1</strain>
    </source>
</reference>
<dbReference type="EMBL" id="AVOT02076884">
    <property type="protein sequence ID" value="MBW0565114.1"/>
    <property type="molecule type" value="Genomic_DNA"/>
</dbReference>
<keyword evidence="2" id="KW-1185">Reference proteome</keyword>
<gene>
    <name evidence="1" type="ORF">O181_104829</name>
</gene>
<organism evidence="1 2">
    <name type="scientific">Austropuccinia psidii MF-1</name>
    <dbReference type="NCBI Taxonomy" id="1389203"/>
    <lineage>
        <taxon>Eukaryota</taxon>
        <taxon>Fungi</taxon>
        <taxon>Dikarya</taxon>
        <taxon>Basidiomycota</taxon>
        <taxon>Pucciniomycotina</taxon>
        <taxon>Pucciniomycetes</taxon>
        <taxon>Pucciniales</taxon>
        <taxon>Sphaerophragmiaceae</taxon>
        <taxon>Austropuccinia</taxon>
    </lineage>
</organism>
<proteinExistence type="predicted"/>
<comment type="caution">
    <text evidence="1">The sequence shown here is derived from an EMBL/GenBank/DDBJ whole genome shotgun (WGS) entry which is preliminary data.</text>
</comment>
<sequence length="122" mass="14045">MRSVLKDQEWSLYGIIYHYTPFLLSSPMVTLSEPNYVIQNQVPSPSPFSKKNFSAIQSGNSLEATRRPFKDPSHLALQRLGCQFTHQDYYEGNSQRLSIFSIILKASIIQHSMDNSIGQYKW</sequence>
<evidence type="ECO:0000313" key="1">
    <source>
        <dbReference type="EMBL" id="MBW0565114.1"/>
    </source>
</evidence>
<evidence type="ECO:0000313" key="2">
    <source>
        <dbReference type="Proteomes" id="UP000765509"/>
    </source>
</evidence>
<dbReference type="AlphaFoldDB" id="A0A9Q3PKJ0"/>
<dbReference type="Proteomes" id="UP000765509">
    <property type="component" value="Unassembled WGS sequence"/>
</dbReference>
<name>A0A9Q3PKJ0_9BASI</name>
<accession>A0A9Q3PKJ0</accession>